<dbReference type="EMBL" id="BK016120">
    <property type="protein sequence ID" value="DAF96635.1"/>
    <property type="molecule type" value="Genomic_DNA"/>
</dbReference>
<name>A0A8S5UQC1_9CAUD</name>
<organism evidence="1">
    <name type="scientific">Siphoviridae sp. ctfrT39</name>
    <dbReference type="NCBI Taxonomy" id="2825598"/>
    <lineage>
        <taxon>Viruses</taxon>
        <taxon>Duplodnaviria</taxon>
        <taxon>Heunggongvirae</taxon>
        <taxon>Uroviricota</taxon>
        <taxon>Caudoviricetes</taxon>
    </lineage>
</organism>
<reference evidence="1" key="1">
    <citation type="journal article" date="2021" name="Proc. Natl. Acad. Sci. U.S.A.">
        <title>A Catalog of Tens of Thousands of Viruses from Human Metagenomes Reveals Hidden Associations with Chronic Diseases.</title>
        <authorList>
            <person name="Tisza M.J."/>
            <person name="Buck C.B."/>
        </authorList>
    </citation>
    <scope>NUCLEOTIDE SEQUENCE</scope>
    <source>
        <strain evidence="1">CtfrT39</strain>
    </source>
</reference>
<proteinExistence type="predicted"/>
<accession>A0A8S5UQC1</accession>
<protein>
    <submittedName>
        <fullName evidence="1">Uncharacterized protein</fullName>
    </submittedName>
</protein>
<evidence type="ECO:0000313" key="1">
    <source>
        <dbReference type="EMBL" id="DAF96635.1"/>
    </source>
</evidence>
<sequence>MPSEILKGLLLLNKVRRFVFRITITYIYF</sequence>